<evidence type="ECO:0000256" key="3">
    <source>
        <dbReference type="ARBA" id="ARBA00011700"/>
    </source>
</evidence>
<evidence type="ECO:0000256" key="2">
    <source>
        <dbReference type="ARBA" id="ARBA00008079"/>
    </source>
</evidence>
<feature type="transmembrane region" description="Helical" evidence="18">
    <location>
        <begin position="59"/>
        <end position="78"/>
    </location>
</feature>
<proteinExistence type="inferred from homology"/>
<keyword evidence="5" id="KW-0813">Transport</keyword>
<evidence type="ECO:0000256" key="8">
    <source>
        <dbReference type="ARBA" id="ARBA00022982"/>
    </source>
</evidence>
<comment type="subunit">
    <text evidence="3">Heterooctamer of two A chains, two B chains, two C chains and two D chains.</text>
</comment>
<evidence type="ECO:0000256" key="18">
    <source>
        <dbReference type="SAM" id="Phobius"/>
    </source>
</evidence>
<feature type="region of interest" description="Disordered" evidence="17">
    <location>
        <begin position="1"/>
        <end position="20"/>
    </location>
</feature>
<evidence type="ECO:0000256" key="13">
    <source>
        <dbReference type="ARBA" id="ARBA00030071"/>
    </source>
</evidence>
<keyword evidence="8" id="KW-0249">Electron transport</keyword>
<dbReference type="NCBIfam" id="TIGR02847">
    <property type="entry name" value="CyoD"/>
    <property type="match status" value="1"/>
</dbReference>
<keyword evidence="10" id="KW-0560">Oxidoreductase</keyword>
<evidence type="ECO:0000256" key="15">
    <source>
        <dbReference type="ARBA" id="ARBA00031887"/>
    </source>
</evidence>
<dbReference type="PANTHER" id="PTHR36835">
    <property type="entry name" value="CYTOCHROME BO(3) UBIQUINOL OXIDASE SUBUNIT 4"/>
    <property type="match status" value="1"/>
</dbReference>
<keyword evidence="9 18" id="KW-1133">Transmembrane helix</keyword>
<evidence type="ECO:0000256" key="14">
    <source>
        <dbReference type="ARBA" id="ARBA00030211"/>
    </source>
</evidence>
<keyword evidence="11 18" id="KW-0472">Membrane</keyword>
<dbReference type="Proteomes" id="UP000245073">
    <property type="component" value="Unassembled WGS sequence"/>
</dbReference>
<dbReference type="InterPro" id="IPR005171">
    <property type="entry name" value="Cyt_c_oxidase_su4_prok"/>
</dbReference>
<dbReference type="GO" id="GO:0005886">
    <property type="term" value="C:plasma membrane"/>
    <property type="evidence" value="ECO:0007669"/>
    <property type="project" value="UniProtKB-SubCell"/>
</dbReference>
<dbReference type="GO" id="GO:0015078">
    <property type="term" value="F:proton transmembrane transporter activity"/>
    <property type="evidence" value="ECO:0007669"/>
    <property type="project" value="TreeGrafter"/>
</dbReference>
<feature type="transmembrane region" description="Helical" evidence="18">
    <location>
        <begin position="29"/>
        <end position="47"/>
    </location>
</feature>
<dbReference type="GO" id="GO:0009486">
    <property type="term" value="F:cytochrome bo3 ubiquinol oxidase activity"/>
    <property type="evidence" value="ECO:0007669"/>
    <property type="project" value="InterPro"/>
</dbReference>
<evidence type="ECO:0000256" key="17">
    <source>
        <dbReference type="SAM" id="MobiDB-lite"/>
    </source>
</evidence>
<evidence type="ECO:0000313" key="19">
    <source>
        <dbReference type="EMBL" id="PVM92922.1"/>
    </source>
</evidence>
<gene>
    <name evidence="19" type="primary">cyoD</name>
    <name evidence="19" type="ORF">DDF67_04355</name>
</gene>
<keyword evidence="6" id="KW-1003">Cell membrane</keyword>
<evidence type="ECO:0000313" key="20">
    <source>
        <dbReference type="Proteomes" id="UP000245073"/>
    </source>
</evidence>
<accession>A0A2T9KAC1</accession>
<dbReference type="OrthoDB" id="2375888at2"/>
<evidence type="ECO:0000256" key="9">
    <source>
        <dbReference type="ARBA" id="ARBA00022989"/>
    </source>
</evidence>
<keyword evidence="20" id="KW-1185">Reference proteome</keyword>
<sequence length="130" mass="14241">MSAASHDAHHAHDDHEHGEGGAHGTLKDYVIGFVLAVILTAIPFWLVMADVLPSHQMTAVAVMGLAAIQVIVHMIYFLHMNSRSEGGWTMLALVFTLIIVVITLAGSMWVMHNLDTHMMAPAPHEMREVP</sequence>
<evidence type="ECO:0000256" key="6">
    <source>
        <dbReference type="ARBA" id="ARBA00022475"/>
    </source>
</evidence>
<protein>
    <recommendedName>
        <fullName evidence="4">Cytochrome bo(3) ubiquinol oxidase subunit 4</fullName>
    </recommendedName>
    <alternativeName>
        <fullName evidence="16">Cytochrome o ubiquinol oxidase subunit 4</fullName>
    </alternativeName>
    <alternativeName>
        <fullName evidence="13">Oxidase bo(3) subunit 4</fullName>
    </alternativeName>
    <alternativeName>
        <fullName evidence="14">Ubiquinol oxidase polypeptide IV</fullName>
    </alternativeName>
    <alternativeName>
        <fullName evidence="15">Ubiquinol oxidase subunit 4</fullName>
    </alternativeName>
</protein>
<organism evidence="19 20">
    <name type="scientific">Caulobacter endophyticus</name>
    <dbReference type="NCBI Taxonomy" id="2172652"/>
    <lineage>
        <taxon>Bacteria</taxon>
        <taxon>Pseudomonadati</taxon>
        <taxon>Pseudomonadota</taxon>
        <taxon>Alphaproteobacteria</taxon>
        <taxon>Caulobacterales</taxon>
        <taxon>Caulobacteraceae</taxon>
        <taxon>Caulobacter</taxon>
    </lineage>
</organism>
<dbReference type="InterPro" id="IPR014210">
    <property type="entry name" value="Cyt_o_ubiqinol_oxidase_su4"/>
</dbReference>
<dbReference type="EMBL" id="QDKQ01000023">
    <property type="protein sequence ID" value="PVM92922.1"/>
    <property type="molecule type" value="Genomic_DNA"/>
</dbReference>
<evidence type="ECO:0000256" key="10">
    <source>
        <dbReference type="ARBA" id="ARBA00023002"/>
    </source>
</evidence>
<dbReference type="GO" id="GO:0019646">
    <property type="term" value="P:aerobic electron transport chain"/>
    <property type="evidence" value="ECO:0007669"/>
    <property type="project" value="TreeGrafter"/>
</dbReference>
<comment type="function">
    <text evidence="12">Cytochrome bo(3) ubiquinol terminal oxidase is the component of the aerobic respiratory chain of E.coli that predominates when cells are grown at high aeration. Has proton pump activity across the membrane in addition to electron transfer, pumping 2 protons/electron.</text>
</comment>
<evidence type="ECO:0000256" key="16">
    <source>
        <dbReference type="ARBA" id="ARBA00032185"/>
    </source>
</evidence>
<name>A0A2T9KAC1_9CAUL</name>
<evidence type="ECO:0000256" key="5">
    <source>
        <dbReference type="ARBA" id="ARBA00022448"/>
    </source>
</evidence>
<dbReference type="GO" id="GO:0009319">
    <property type="term" value="C:cytochrome o ubiquinol oxidase complex"/>
    <property type="evidence" value="ECO:0007669"/>
    <property type="project" value="TreeGrafter"/>
</dbReference>
<evidence type="ECO:0000256" key="7">
    <source>
        <dbReference type="ARBA" id="ARBA00022692"/>
    </source>
</evidence>
<comment type="caution">
    <text evidence="19">The sequence shown here is derived from an EMBL/GenBank/DDBJ whole genome shotgun (WGS) entry which is preliminary data.</text>
</comment>
<dbReference type="AlphaFoldDB" id="A0A2T9KAC1"/>
<keyword evidence="7 18" id="KW-0812">Transmembrane</keyword>
<comment type="similarity">
    <text evidence="2">Belongs to the cytochrome c oxidase bacterial subunit 4 family.</text>
</comment>
<evidence type="ECO:0000256" key="1">
    <source>
        <dbReference type="ARBA" id="ARBA00004651"/>
    </source>
</evidence>
<reference evidence="19 20" key="1">
    <citation type="submission" date="2018-04" db="EMBL/GenBank/DDBJ databases">
        <title>The genome sequence of Caulobacter sp. 744.</title>
        <authorList>
            <person name="Gao J."/>
            <person name="Sun J."/>
        </authorList>
    </citation>
    <scope>NUCLEOTIDE SEQUENCE [LARGE SCALE GENOMIC DNA]</scope>
    <source>
        <strain evidence="19 20">774</strain>
    </source>
</reference>
<dbReference type="Pfam" id="PF03626">
    <property type="entry name" value="COX4_pro"/>
    <property type="match status" value="1"/>
</dbReference>
<dbReference type="GO" id="GO:0015990">
    <property type="term" value="P:electron transport coupled proton transport"/>
    <property type="evidence" value="ECO:0007669"/>
    <property type="project" value="InterPro"/>
</dbReference>
<evidence type="ECO:0000256" key="4">
    <source>
        <dbReference type="ARBA" id="ARBA00014689"/>
    </source>
</evidence>
<evidence type="ECO:0000256" key="12">
    <source>
        <dbReference type="ARBA" id="ARBA00025694"/>
    </source>
</evidence>
<feature type="transmembrane region" description="Helical" evidence="18">
    <location>
        <begin position="90"/>
        <end position="111"/>
    </location>
</feature>
<dbReference type="RefSeq" id="WP_109099707.1">
    <property type="nucleotide sequence ID" value="NZ_QDKQ01000023.1"/>
</dbReference>
<comment type="subcellular location">
    <subcellularLocation>
        <location evidence="1">Cell membrane</location>
        <topology evidence="1">Multi-pass membrane protein</topology>
    </subcellularLocation>
</comment>
<dbReference type="PANTHER" id="PTHR36835:SF1">
    <property type="entry name" value="CYTOCHROME BO(3) UBIQUINOL OXIDASE SUBUNIT 4"/>
    <property type="match status" value="1"/>
</dbReference>
<evidence type="ECO:0000256" key="11">
    <source>
        <dbReference type="ARBA" id="ARBA00023136"/>
    </source>
</evidence>
<dbReference type="InterPro" id="IPR050968">
    <property type="entry name" value="Cytochrome_c_oxidase_bac_sub4"/>
</dbReference>